<dbReference type="SUPFAM" id="SSF52833">
    <property type="entry name" value="Thioredoxin-like"/>
    <property type="match status" value="1"/>
</dbReference>
<dbReference type="InterPro" id="IPR040079">
    <property type="entry name" value="Glutathione_S-Trfase"/>
</dbReference>
<dbReference type="PANTHER" id="PTHR32419">
    <property type="entry name" value="GLUTATHIONYL-HYDROQUINONE REDUCTASE"/>
    <property type="match status" value="1"/>
</dbReference>
<dbReference type="Pfam" id="PF13410">
    <property type="entry name" value="GST_C_2"/>
    <property type="match status" value="1"/>
</dbReference>
<evidence type="ECO:0000313" key="6">
    <source>
        <dbReference type="Proteomes" id="UP000318126"/>
    </source>
</evidence>
<evidence type="ECO:0000256" key="1">
    <source>
        <dbReference type="PIRSR" id="PIRSR015753-1"/>
    </source>
</evidence>
<dbReference type="SFLD" id="SFLDS00019">
    <property type="entry name" value="Glutathione_Transferase_(cytos"/>
    <property type="match status" value="1"/>
</dbReference>
<dbReference type="InterPro" id="IPR036282">
    <property type="entry name" value="Glutathione-S-Trfase_C_sf"/>
</dbReference>
<keyword evidence="6" id="KW-1185">Reference proteome</keyword>
<feature type="site" description="Lowers pKa of active site Cys" evidence="3">
    <location>
        <position position="229"/>
    </location>
</feature>
<feature type="active site" description="Nucleophile" evidence="1">
    <location>
        <position position="43"/>
    </location>
</feature>
<dbReference type="SFLD" id="SFLDG01206">
    <property type="entry name" value="Xi.1"/>
    <property type="match status" value="1"/>
</dbReference>
<feature type="binding site" evidence="2">
    <location>
        <position position="76"/>
    </location>
    <ligand>
        <name>glutathione</name>
        <dbReference type="ChEBI" id="CHEBI:57925"/>
    </ligand>
</feature>
<gene>
    <name evidence="5" type="ORF">FN961_01665</name>
</gene>
<dbReference type="EMBL" id="VKGK01000001">
    <property type="protein sequence ID" value="TRY16356.1"/>
    <property type="molecule type" value="Genomic_DNA"/>
</dbReference>
<dbReference type="AlphaFoldDB" id="A0A553JV86"/>
<evidence type="ECO:0000256" key="3">
    <source>
        <dbReference type="PIRSR" id="PIRSR015753-3"/>
    </source>
</evidence>
<evidence type="ECO:0000259" key="4">
    <source>
        <dbReference type="PROSITE" id="PS50405"/>
    </source>
</evidence>
<dbReference type="RefSeq" id="WP_143562802.1">
    <property type="nucleotide sequence ID" value="NZ_BMPL01000001.1"/>
</dbReference>
<dbReference type="InterPro" id="IPR016639">
    <property type="entry name" value="GST_Omega/GSH"/>
</dbReference>
<feature type="site" description="Lowers pKa of active site Cys" evidence="3">
    <location>
        <position position="272"/>
    </location>
</feature>
<protein>
    <submittedName>
        <fullName evidence="5">Glutathione-dependent reductase</fullName>
    </submittedName>
</protein>
<dbReference type="Gene3D" id="1.20.1050.10">
    <property type="match status" value="1"/>
</dbReference>
<comment type="caution">
    <text evidence="5">The sequence shown here is derived from an EMBL/GenBank/DDBJ whole genome shotgun (WGS) entry which is preliminary data.</text>
</comment>
<dbReference type="GO" id="GO:0005737">
    <property type="term" value="C:cytoplasm"/>
    <property type="evidence" value="ECO:0007669"/>
    <property type="project" value="TreeGrafter"/>
</dbReference>
<dbReference type="InterPro" id="IPR004045">
    <property type="entry name" value="Glutathione_S-Trfase_N"/>
</dbReference>
<dbReference type="PIRSF" id="PIRSF015753">
    <property type="entry name" value="GST"/>
    <property type="match status" value="1"/>
</dbReference>
<feature type="binding site" evidence="2">
    <location>
        <begin position="106"/>
        <end position="109"/>
    </location>
    <ligand>
        <name>glutathione</name>
        <dbReference type="ChEBI" id="CHEBI:57925"/>
    </ligand>
</feature>
<dbReference type="Gene3D" id="3.40.30.10">
    <property type="entry name" value="Glutaredoxin"/>
    <property type="match status" value="1"/>
</dbReference>
<dbReference type="GO" id="GO:0004364">
    <property type="term" value="F:glutathione transferase activity"/>
    <property type="evidence" value="ECO:0007669"/>
    <property type="project" value="InterPro"/>
</dbReference>
<proteinExistence type="predicted"/>
<feature type="active site" description="Proton donor/acceptor" evidence="1">
    <location>
        <position position="171"/>
    </location>
</feature>
<dbReference type="SUPFAM" id="SSF47616">
    <property type="entry name" value="GST C-terminal domain-like"/>
    <property type="match status" value="1"/>
</dbReference>
<accession>A0A553JV86</accession>
<dbReference type="PANTHER" id="PTHR32419:SF6">
    <property type="entry name" value="GLUTATHIONE S-TRANSFERASE OMEGA-LIKE 1-RELATED"/>
    <property type="match status" value="1"/>
</dbReference>
<name>A0A553JV86_SHEHA</name>
<feature type="binding site" evidence="2">
    <location>
        <begin position="124"/>
        <end position="125"/>
    </location>
    <ligand>
        <name>glutathione</name>
        <dbReference type="ChEBI" id="CHEBI:57925"/>
    </ligand>
</feature>
<reference evidence="6" key="1">
    <citation type="submission" date="2019-07" db="EMBL/GenBank/DDBJ databases">
        <title>Shewanella sp. YLB-08 draft genomic sequence.</title>
        <authorList>
            <person name="Yu L."/>
        </authorList>
    </citation>
    <scope>NUCLEOTIDE SEQUENCE [LARGE SCALE GENOMIC DNA]</scope>
    <source>
        <strain evidence="6">JCM 20706</strain>
    </source>
</reference>
<evidence type="ECO:0000313" key="5">
    <source>
        <dbReference type="EMBL" id="TRY16356.1"/>
    </source>
</evidence>
<evidence type="ECO:0000256" key="2">
    <source>
        <dbReference type="PIRSR" id="PIRSR015753-2"/>
    </source>
</evidence>
<feature type="domain" description="GST C-terminal" evidence="4">
    <location>
        <begin position="148"/>
        <end position="284"/>
    </location>
</feature>
<dbReference type="SFLD" id="SFLDG01148">
    <property type="entry name" value="Xi_(cytGST)"/>
    <property type="match status" value="1"/>
</dbReference>
<dbReference type="InterPro" id="IPR047047">
    <property type="entry name" value="GST_Omega-like_C"/>
</dbReference>
<dbReference type="InterPro" id="IPR010987">
    <property type="entry name" value="Glutathione-S-Trfase_C-like"/>
</dbReference>
<organism evidence="5 6">
    <name type="scientific">Shewanella hanedai</name>
    <name type="common">Alteromonas hanedai</name>
    <dbReference type="NCBI Taxonomy" id="25"/>
    <lineage>
        <taxon>Bacteria</taxon>
        <taxon>Pseudomonadati</taxon>
        <taxon>Pseudomonadota</taxon>
        <taxon>Gammaproteobacteria</taxon>
        <taxon>Alteromonadales</taxon>
        <taxon>Shewanellaceae</taxon>
        <taxon>Shewanella</taxon>
    </lineage>
</organism>
<dbReference type="PROSITE" id="PS50405">
    <property type="entry name" value="GST_CTER"/>
    <property type="match status" value="1"/>
</dbReference>
<dbReference type="Pfam" id="PF13409">
    <property type="entry name" value="GST_N_2"/>
    <property type="match status" value="1"/>
</dbReference>
<dbReference type="Proteomes" id="UP000318126">
    <property type="component" value="Unassembled WGS sequence"/>
</dbReference>
<dbReference type="CDD" id="cd03190">
    <property type="entry name" value="GST_C_Omega_like"/>
    <property type="match status" value="1"/>
</dbReference>
<sequence length="294" mass="34105">MPVLNKGKWQSLQDESSLEQVDVFNKDFIPETDRFHLYISKACPFAHRPYLVMRLLGLEEHVSISTLAAKRFDLGWQFDSEYPDTLNQASRLSELYVKSKSDFSGKVTVPVLWDKELQTIVNDDSAYLAKCFATDWLSLATTPMDLYPVELKKEIDELCKWLHHNINTGVYRVGFAHIQESYDIQVESLFKSLAILDKRLAKQTYLIGEQLTLADVYLWPTLIRFEAVYQCLFKANKYQLGSYKNLYRYMLHLLDNPQFASTLDVGYIKQHYFFSFKAQNTTGIVPVGPVLPWL</sequence>
<dbReference type="OrthoDB" id="9769158at2"/>
<dbReference type="InterPro" id="IPR036249">
    <property type="entry name" value="Thioredoxin-like_sf"/>
</dbReference>